<dbReference type="Proteomes" id="UP001642720">
    <property type="component" value="Unassembled WGS sequence"/>
</dbReference>
<evidence type="ECO:0000313" key="1">
    <source>
        <dbReference type="EMBL" id="TFB00851.1"/>
    </source>
</evidence>
<evidence type="ECO:0000313" key="2">
    <source>
        <dbReference type="Proteomes" id="UP001642720"/>
    </source>
</evidence>
<accession>A0ABY2GZ58</accession>
<reference evidence="1 2" key="1">
    <citation type="submission" date="2018-01" db="EMBL/GenBank/DDBJ databases">
        <title>Genome characterization of the sugarcane-associated fungus Trichoderma ghanense CCMA-1212 and their application in lignocelulose bioconversion.</title>
        <authorList>
            <person name="Steindorff A.S."/>
            <person name="Mendes T.D."/>
            <person name="Vilela E.S.D."/>
            <person name="Rodrigues D.S."/>
            <person name="Formighieri E.F."/>
            <person name="Melo I.S."/>
            <person name="Favaro L.C.L."/>
        </authorList>
    </citation>
    <scope>NUCLEOTIDE SEQUENCE [LARGE SCALE GENOMIC DNA]</scope>
    <source>
        <strain evidence="1 2">CCMA-1212</strain>
    </source>
</reference>
<dbReference type="GeneID" id="300579011"/>
<proteinExistence type="predicted"/>
<gene>
    <name evidence="1" type="ORF">CCMA1212_007391</name>
</gene>
<dbReference type="EMBL" id="PPTA01000010">
    <property type="protein sequence ID" value="TFB00851.1"/>
    <property type="molecule type" value="Genomic_DNA"/>
</dbReference>
<protein>
    <submittedName>
        <fullName evidence="1">Uncharacterized protein</fullName>
    </submittedName>
</protein>
<name>A0ABY2GZ58_9HYPO</name>
<dbReference type="RefSeq" id="XP_073557052.1">
    <property type="nucleotide sequence ID" value="XM_073704561.1"/>
</dbReference>
<keyword evidence="2" id="KW-1185">Reference proteome</keyword>
<sequence>MESIDGDAQPGLGDSLFRRGLAEYRGVDQSGFKLNQHSWLELAGVAVKPDIPNSERRSSNAELQPRRELSCSGTRLFRPISYSRFN</sequence>
<comment type="caution">
    <text evidence="1">The sequence shown here is derived from an EMBL/GenBank/DDBJ whole genome shotgun (WGS) entry which is preliminary data.</text>
</comment>
<organism evidence="1 2">
    <name type="scientific">Trichoderma ghanense</name>
    <dbReference type="NCBI Taxonomy" id="65468"/>
    <lineage>
        <taxon>Eukaryota</taxon>
        <taxon>Fungi</taxon>
        <taxon>Dikarya</taxon>
        <taxon>Ascomycota</taxon>
        <taxon>Pezizomycotina</taxon>
        <taxon>Sordariomycetes</taxon>
        <taxon>Hypocreomycetidae</taxon>
        <taxon>Hypocreales</taxon>
        <taxon>Hypocreaceae</taxon>
        <taxon>Trichoderma</taxon>
    </lineage>
</organism>